<evidence type="ECO:0000313" key="2">
    <source>
        <dbReference type="EMBL" id="RDH82451.1"/>
    </source>
</evidence>
<evidence type="ECO:0000256" key="1">
    <source>
        <dbReference type="SAM" id="SignalP"/>
    </source>
</evidence>
<reference evidence="2 3" key="1">
    <citation type="journal article" date="2018" name="ISME J.">
        <title>Endosymbiont genomes yield clues of tubeworm success.</title>
        <authorList>
            <person name="Li Y."/>
            <person name="Liles M.R."/>
            <person name="Halanych K.M."/>
        </authorList>
    </citation>
    <scope>NUCLEOTIDE SEQUENCE [LARGE SCALE GENOMIC DNA]</scope>
    <source>
        <strain evidence="2">A1464</strain>
    </source>
</reference>
<keyword evidence="3" id="KW-1185">Reference proteome</keyword>
<feature type="signal peptide" evidence="1">
    <location>
        <begin position="1"/>
        <end position="24"/>
    </location>
</feature>
<comment type="caution">
    <text evidence="2">The sequence shown here is derived from an EMBL/GenBank/DDBJ whole genome shotgun (WGS) entry which is preliminary data.</text>
</comment>
<proteinExistence type="predicted"/>
<keyword evidence="1" id="KW-0732">Signal</keyword>
<evidence type="ECO:0000313" key="3">
    <source>
        <dbReference type="Proteomes" id="UP000254266"/>
    </source>
</evidence>
<sequence>MIFYKKSLFIIGLLSLISACSSSGGGGPTAATLSADNAQDLAIAATESTKQAVTADSANFLAKTSNTANTTDLISNKVREIAFEATSLGPVSAICPFGGTYSDSISAGSTSASGSITFSQCGVADGITITGVVTFSGNESNFTITYNNLSITGLGVTETVNASVSCSTSGSSFSCTTNTSITGIDGRTYAVSNISVSGDEFSGYDVNATVVDPTHGSITITATDITFNCTGSTAGRPSSGTITFTSDGRTGSVTFNSCNSYTVTLDGVATPYTWITPT</sequence>
<protein>
    <submittedName>
        <fullName evidence="2">Uncharacterized protein</fullName>
    </submittedName>
</protein>
<accession>A0A370DC53</accession>
<dbReference type="EMBL" id="QFXC01000011">
    <property type="protein sequence ID" value="RDH82451.1"/>
    <property type="molecule type" value="Genomic_DNA"/>
</dbReference>
<organism evidence="2 3">
    <name type="scientific">endosymbiont of Galathealinum brachiosum</name>
    <dbReference type="NCBI Taxonomy" id="2200906"/>
    <lineage>
        <taxon>Bacteria</taxon>
        <taxon>Pseudomonadati</taxon>
        <taxon>Pseudomonadota</taxon>
        <taxon>Gammaproteobacteria</taxon>
        <taxon>sulfur-oxidizing symbionts</taxon>
    </lineage>
</organism>
<name>A0A370DC53_9GAMM</name>
<dbReference type="PROSITE" id="PS51257">
    <property type="entry name" value="PROKAR_LIPOPROTEIN"/>
    <property type="match status" value="1"/>
</dbReference>
<feature type="chain" id="PRO_5016951257" evidence="1">
    <location>
        <begin position="25"/>
        <end position="278"/>
    </location>
</feature>
<gene>
    <name evidence="2" type="ORF">DIZ80_09165</name>
</gene>
<dbReference type="AlphaFoldDB" id="A0A370DC53"/>
<dbReference type="Proteomes" id="UP000254266">
    <property type="component" value="Unassembled WGS sequence"/>
</dbReference>